<evidence type="ECO:0000313" key="2">
    <source>
        <dbReference type="EMBL" id="MFK6999729.1"/>
    </source>
</evidence>
<dbReference type="Pfam" id="PF00144">
    <property type="entry name" value="Beta-lactamase"/>
    <property type="match status" value="1"/>
</dbReference>
<comment type="caution">
    <text evidence="2">The sequence shown here is derived from an EMBL/GenBank/DDBJ whole genome shotgun (WGS) entry which is preliminary data.</text>
</comment>
<dbReference type="EC" id="3.1.1.103" evidence="2"/>
<gene>
    <name evidence="2" type="ORF">V3I07_02340</name>
</gene>
<evidence type="ECO:0000313" key="3">
    <source>
        <dbReference type="Proteomes" id="UP001621706"/>
    </source>
</evidence>
<organism evidence="2 3">
    <name type="scientific">Flavobacterium oreochromis</name>
    <dbReference type="NCBI Taxonomy" id="2906078"/>
    <lineage>
        <taxon>Bacteria</taxon>
        <taxon>Pseudomonadati</taxon>
        <taxon>Bacteroidota</taxon>
        <taxon>Flavobacteriia</taxon>
        <taxon>Flavobacteriales</taxon>
        <taxon>Flavobacteriaceae</taxon>
        <taxon>Flavobacterium</taxon>
    </lineage>
</organism>
<name>A0ABW8P5C7_9FLAO</name>
<dbReference type="RefSeq" id="WP_088399747.1">
    <property type="nucleotide sequence ID" value="NZ_JAZGZP010000003.1"/>
</dbReference>
<protein>
    <submittedName>
        <fullName evidence="2">Serine hydrolase domain-containing protein</fullName>
        <ecNumber evidence="2">3.1.1.103</ecNumber>
    </submittedName>
</protein>
<feature type="domain" description="Beta-lactamase-related" evidence="1">
    <location>
        <begin position="78"/>
        <end position="373"/>
    </location>
</feature>
<dbReference type="InterPro" id="IPR012338">
    <property type="entry name" value="Beta-lactam/transpept-like"/>
</dbReference>
<dbReference type="EMBL" id="JAZGZP010000003">
    <property type="protein sequence ID" value="MFK6999729.1"/>
    <property type="molecule type" value="Genomic_DNA"/>
</dbReference>
<sequence>MKLVKVLVYSIVVPCLFFNCADKKTKIKTKEEYKIGKIYTMKPYQEELSDVDSKELKKVQDSMDYLYNKEFFSNDFSGSILVAKNGKILYEKYSGMSNFEKKIPITGNTPLHIASVSKVLTATATLLLIDSNLLKLDQKVNTILKDFPYDDITIRMLLNHRSGLRNYSYFIEDKGVWERGKILHNSDLVSVMKNGKIGLEFKPDARFSYCNTNYALLALIIEKISKMDYRTAMNKMIFQPLGMKNTYVFDLTKHADTASCSYKGNYIKYPLNHLDDIYGDKNIYSTARDLLKFDRATYNSDFLNKKLLAEVYKGYSYEARGIRNYGLGIRLLEWKDGKQMFYHNGWWHGNTSAYITLKKEKVTLIALSNKYTRKAYYLKLATGLFGDYPFHIHKKGDELVE</sequence>
<proteinExistence type="predicted"/>
<reference evidence="2 3" key="1">
    <citation type="submission" date="2024-02" db="EMBL/GenBank/DDBJ databases">
        <title>Comparative Genomic Analysis of Flavobacterium Species Causing Columnaris Disease of Freshwater Fish in Thailand: Insights into Virulence and Resistance Mechanisms.</title>
        <authorList>
            <person name="Nguyen D."/>
            <person name="Chokmangmeepisarn P."/>
            <person name="Khianchaikhan K."/>
            <person name="Morishita M."/>
            <person name="Bunnoy A."/>
            <person name="Rodkhum C."/>
        </authorList>
    </citation>
    <scope>NUCLEOTIDE SEQUENCE [LARGE SCALE GENOMIC DNA]</scope>
    <source>
        <strain evidence="2 3">CNRT2201</strain>
    </source>
</reference>
<dbReference type="Gene3D" id="3.40.710.10">
    <property type="entry name" value="DD-peptidase/beta-lactamase superfamily"/>
    <property type="match status" value="1"/>
</dbReference>
<dbReference type="InterPro" id="IPR001466">
    <property type="entry name" value="Beta-lactam-related"/>
</dbReference>
<dbReference type="PANTHER" id="PTHR46825">
    <property type="entry name" value="D-ALANYL-D-ALANINE-CARBOXYPEPTIDASE/ENDOPEPTIDASE AMPH"/>
    <property type="match status" value="1"/>
</dbReference>
<dbReference type="InterPro" id="IPR050491">
    <property type="entry name" value="AmpC-like"/>
</dbReference>
<dbReference type="SUPFAM" id="SSF56601">
    <property type="entry name" value="beta-lactamase/transpeptidase-like"/>
    <property type="match status" value="1"/>
</dbReference>
<dbReference type="GO" id="GO:0016787">
    <property type="term" value="F:hydrolase activity"/>
    <property type="evidence" value="ECO:0007669"/>
    <property type="project" value="UniProtKB-KW"/>
</dbReference>
<keyword evidence="2" id="KW-0378">Hydrolase</keyword>
<accession>A0ABW8P5C7</accession>
<dbReference type="PANTHER" id="PTHR46825:SF9">
    <property type="entry name" value="BETA-LACTAMASE-RELATED DOMAIN-CONTAINING PROTEIN"/>
    <property type="match status" value="1"/>
</dbReference>
<dbReference type="Proteomes" id="UP001621706">
    <property type="component" value="Unassembled WGS sequence"/>
</dbReference>
<evidence type="ECO:0000259" key="1">
    <source>
        <dbReference type="Pfam" id="PF00144"/>
    </source>
</evidence>
<keyword evidence="3" id="KW-1185">Reference proteome</keyword>